<sequence length="315" mass="33274">METRANHIWVGTVTLVLLAGIVAFVIWLAGLGETNRSEYDIFFKTSVDGIAKGSVVAYSGVPSGQVTEIALWAKDPQFVRVRITVDNSAPVLEGTTATIQGVGFTGVSQIQLDGAKIGAPPLTEPGPEGVPVIPTKPGALGELLNNAPLLLERLATLTERFTQVLSEENQASIAVLLRNSGRLTGELAETGPQMREALAELRVTLEKAGVAAEQLGMTAQSTKDVLDSEGRPLAKQLAQTLAEANKGIAKLGVTLDAAQPGLQQFSNTTLPETEALVRDLRVTARALSAITEKIDQEGASGLLRAPPLPDYQPKK</sequence>
<feature type="transmembrane region" description="Helical" evidence="2">
    <location>
        <begin position="7"/>
        <end position="29"/>
    </location>
</feature>
<proteinExistence type="predicted"/>
<keyword evidence="5" id="KW-1185">Reference proteome</keyword>
<reference evidence="5" key="1">
    <citation type="journal article" date="2019" name="Int. J. Syst. Evol. Microbiol.">
        <title>The Global Catalogue of Microorganisms (GCM) 10K type strain sequencing project: providing services to taxonomists for standard genome sequencing and annotation.</title>
        <authorList>
            <consortium name="The Broad Institute Genomics Platform"/>
            <consortium name="The Broad Institute Genome Sequencing Center for Infectious Disease"/>
            <person name="Wu L."/>
            <person name="Ma J."/>
        </authorList>
    </citation>
    <scope>NUCLEOTIDE SEQUENCE [LARGE SCALE GENOMIC DNA]</scope>
    <source>
        <strain evidence="5">CGMCC 1.12851</strain>
    </source>
</reference>
<protein>
    <recommendedName>
        <fullName evidence="3">Mce/MlaD domain-containing protein</fullName>
    </recommendedName>
</protein>
<evidence type="ECO:0000256" key="2">
    <source>
        <dbReference type="SAM" id="Phobius"/>
    </source>
</evidence>
<dbReference type="EMBL" id="BMGD01000005">
    <property type="protein sequence ID" value="GGB70811.1"/>
    <property type="molecule type" value="Genomic_DNA"/>
</dbReference>
<comment type="caution">
    <text evidence="4">The sequence shown here is derived from an EMBL/GenBank/DDBJ whole genome shotgun (WGS) entry which is preliminary data.</text>
</comment>
<feature type="domain" description="Mce/MlaD" evidence="3">
    <location>
        <begin position="42"/>
        <end position="113"/>
    </location>
</feature>
<keyword evidence="2" id="KW-1133">Transmembrane helix</keyword>
<feature type="compositionally biased region" description="Pro residues" evidence="1">
    <location>
        <begin position="306"/>
        <end position="315"/>
    </location>
</feature>
<keyword evidence="2" id="KW-0812">Transmembrane</keyword>
<dbReference type="PANTHER" id="PTHR36698:SF2">
    <property type="entry name" value="MCE_MLAD DOMAIN-CONTAINING PROTEIN"/>
    <property type="match status" value="1"/>
</dbReference>
<dbReference type="InterPro" id="IPR003399">
    <property type="entry name" value="Mce/MlaD"/>
</dbReference>
<dbReference type="Pfam" id="PF02470">
    <property type="entry name" value="MlaD"/>
    <property type="match status" value="1"/>
</dbReference>
<dbReference type="Proteomes" id="UP000614261">
    <property type="component" value="Unassembled WGS sequence"/>
</dbReference>
<evidence type="ECO:0000259" key="3">
    <source>
        <dbReference type="Pfam" id="PF02470"/>
    </source>
</evidence>
<evidence type="ECO:0000256" key="1">
    <source>
        <dbReference type="SAM" id="MobiDB-lite"/>
    </source>
</evidence>
<accession>A0ABQ1JJS5</accession>
<evidence type="ECO:0000313" key="4">
    <source>
        <dbReference type="EMBL" id="GGB70811.1"/>
    </source>
</evidence>
<name>A0ABQ1JJS5_9SPHN</name>
<dbReference type="RefSeq" id="WP_188515034.1">
    <property type="nucleotide sequence ID" value="NZ_BMGD01000005.1"/>
</dbReference>
<dbReference type="PANTHER" id="PTHR36698">
    <property type="entry name" value="BLL5892 PROTEIN"/>
    <property type="match status" value="1"/>
</dbReference>
<evidence type="ECO:0000313" key="5">
    <source>
        <dbReference type="Proteomes" id="UP000614261"/>
    </source>
</evidence>
<organism evidence="4 5">
    <name type="scientific">Blastomonas aquatica</name>
    <dbReference type="NCBI Taxonomy" id="1510276"/>
    <lineage>
        <taxon>Bacteria</taxon>
        <taxon>Pseudomonadati</taxon>
        <taxon>Pseudomonadota</taxon>
        <taxon>Alphaproteobacteria</taxon>
        <taxon>Sphingomonadales</taxon>
        <taxon>Sphingomonadaceae</taxon>
        <taxon>Blastomonas</taxon>
    </lineage>
</organism>
<gene>
    <name evidence="4" type="ORF">GCM10010833_27610</name>
</gene>
<keyword evidence="2" id="KW-0472">Membrane</keyword>
<feature type="region of interest" description="Disordered" evidence="1">
    <location>
        <begin position="296"/>
        <end position="315"/>
    </location>
</feature>